<sequence length="363" mass="40034">MAQSTSASRTPIPITVFTGFLGSGKTSIILSLLPRLPEDYKVVLLKNEFGDVEVDSQLAKQSTLAAVSEILNGCMCCVLVGQMKTALLEIREKYRPDRIIIETSGSAFPATLAFQIRELERETGGDLKLDAILTVIDAENFTGYEDTSTTARMQAQYSDVLVINKWEHVSDRALDIVMDHLYTLNESTPKIKCVAQTGVDPSLIFGLDTKLFAPNQLHFLNDSHDVKHGHDHEPDSLHHNEVETATIRLESRGTAASPKPSLTRGTLEEALTMLPKASVYRVKGFIIFTSAPESPNPPTSAAEEAFILNWAFGRFELVPFKPSTNPGIALNWDTIRLTIMGERGEVKAKWARKLADALHAEVE</sequence>
<dbReference type="CDD" id="cd03112">
    <property type="entry name" value="CobW-like"/>
    <property type="match status" value="1"/>
</dbReference>
<dbReference type="InterPro" id="IPR003495">
    <property type="entry name" value="CobW/HypB/UreG_nucleotide-bd"/>
</dbReference>
<evidence type="ECO:0000259" key="1">
    <source>
        <dbReference type="Pfam" id="PF02492"/>
    </source>
</evidence>
<comment type="caution">
    <text evidence="2">The sequence shown here is derived from an EMBL/GenBank/DDBJ whole genome shotgun (WGS) entry which is preliminary data.</text>
</comment>
<organism evidence="2 3">
    <name type="scientific">Hydnum rufescens UP504</name>
    <dbReference type="NCBI Taxonomy" id="1448309"/>
    <lineage>
        <taxon>Eukaryota</taxon>
        <taxon>Fungi</taxon>
        <taxon>Dikarya</taxon>
        <taxon>Basidiomycota</taxon>
        <taxon>Agaricomycotina</taxon>
        <taxon>Agaricomycetes</taxon>
        <taxon>Cantharellales</taxon>
        <taxon>Hydnaceae</taxon>
        <taxon>Hydnum</taxon>
    </lineage>
</organism>
<dbReference type="GO" id="GO:0005737">
    <property type="term" value="C:cytoplasm"/>
    <property type="evidence" value="ECO:0007669"/>
    <property type="project" value="TreeGrafter"/>
</dbReference>
<dbReference type="InterPro" id="IPR051316">
    <property type="entry name" value="Zinc-reg_GTPase_activator"/>
</dbReference>
<proteinExistence type="predicted"/>
<evidence type="ECO:0000313" key="2">
    <source>
        <dbReference type="EMBL" id="KAF9516986.1"/>
    </source>
</evidence>
<evidence type="ECO:0000313" key="3">
    <source>
        <dbReference type="Proteomes" id="UP000886523"/>
    </source>
</evidence>
<dbReference type="Gene3D" id="3.40.50.300">
    <property type="entry name" value="P-loop containing nucleotide triphosphate hydrolases"/>
    <property type="match status" value="1"/>
</dbReference>
<protein>
    <recommendedName>
        <fullName evidence="1">CobW/HypB/UreG nucleotide-binding domain-containing protein</fullName>
    </recommendedName>
</protein>
<dbReference type="PANTHER" id="PTHR13748:SF62">
    <property type="entry name" value="COBW DOMAIN-CONTAINING PROTEIN"/>
    <property type="match status" value="1"/>
</dbReference>
<dbReference type="EMBL" id="MU128935">
    <property type="protein sequence ID" value="KAF9516986.1"/>
    <property type="molecule type" value="Genomic_DNA"/>
</dbReference>
<dbReference type="SUPFAM" id="SSF52540">
    <property type="entry name" value="P-loop containing nucleoside triphosphate hydrolases"/>
    <property type="match status" value="1"/>
</dbReference>
<reference evidence="2" key="1">
    <citation type="journal article" date="2020" name="Nat. Commun.">
        <title>Large-scale genome sequencing of mycorrhizal fungi provides insights into the early evolution of symbiotic traits.</title>
        <authorList>
            <person name="Miyauchi S."/>
            <person name="Kiss E."/>
            <person name="Kuo A."/>
            <person name="Drula E."/>
            <person name="Kohler A."/>
            <person name="Sanchez-Garcia M."/>
            <person name="Morin E."/>
            <person name="Andreopoulos B."/>
            <person name="Barry K.W."/>
            <person name="Bonito G."/>
            <person name="Buee M."/>
            <person name="Carver A."/>
            <person name="Chen C."/>
            <person name="Cichocki N."/>
            <person name="Clum A."/>
            <person name="Culley D."/>
            <person name="Crous P.W."/>
            <person name="Fauchery L."/>
            <person name="Girlanda M."/>
            <person name="Hayes R.D."/>
            <person name="Keri Z."/>
            <person name="LaButti K."/>
            <person name="Lipzen A."/>
            <person name="Lombard V."/>
            <person name="Magnuson J."/>
            <person name="Maillard F."/>
            <person name="Murat C."/>
            <person name="Nolan M."/>
            <person name="Ohm R.A."/>
            <person name="Pangilinan J."/>
            <person name="Pereira M.F."/>
            <person name="Perotto S."/>
            <person name="Peter M."/>
            <person name="Pfister S."/>
            <person name="Riley R."/>
            <person name="Sitrit Y."/>
            <person name="Stielow J.B."/>
            <person name="Szollosi G."/>
            <person name="Zifcakova L."/>
            <person name="Stursova M."/>
            <person name="Spatafora J.W."/>
            <person name="Tedersoo L."/>
            <person name="Vaario L.M."/>
            <person name="Yamada A."/>
            <person name="Yan M."/>
            <person name="Wang P."/>
            <person name="Xu J."/>
            <person name="Bruns T."/>
            <person name="Baldrian P."/>
            <person name="Vilgalys R."/>
            <person name="Dunand C."/>
            <person name="Henrissat B."/>
            <person name="Grigoriev I.V."/>
            <person name="Hibbett D."/>
            <person name="Nagy L.G."/>
            <person name="Martin F.M."/>
        </authorList>
    </citation>
    <scope>NUCLEOTIDE SEQUENCE</scope>
    <source>
        <strain evidence="2">UP504</strain>
    </source>
</reference>
<name>A0A9P6B3H2_9AGAM</name>
<dbReference type="OrthoDB" id="272672at2759"/>
<dbReference type="PANTHER" id="PTHR13748">
    <property type="entry name" value="COBW-RELATED"/>
    <property type="match status" value="1"/>
</dbReference>
<gene>
    <name evidence="2" type="ORF">BS47DRAFT_588525</name>
</gene>
<dbReference type="Proteomes" id="UP000886523">
    <property type="component" value="Unassembled WGS sequence"/>
</dbReference>
<feature type="domain" description="CobW/HypB/UreG nucleotide-binding" evidence="1">
    <location>
        <begin position="13"/>
        <end position="187"/>
    </location>
</feature>
<dbReference type="InterPro" id="IPR027417">
    <property type="entry name" value="P-loop_NTPase"/>
</dbReference>
<dbReference type="Pfam" id="PF02492">
    <property type="entry name" value="cobW"/>
    <property type="match status" value="1"/>
</dbReference>
<accession>A0A9P6B3H2</accession>
<keyword evidence="3" id="KW-1185">Reference proteome</keyword>
<dbReference type="AlphaFoldDB" id="A0A9P6B3H2"/>